<dbReference type="SUPFAM" id="SSF109854">
    <property type="entry name" value="DinB/YfiT-like putative metalloenzymes"/>
    <property type="match status" value="1"/>
</dbReference>
<gene>
    <name evidence="2" type="ORF">ACFFGN_27260</name>
</gene>
<dbReference type="InterPro" id="IPR017520">
    <property type="entry name" value="CHP03086"/>
</dbReference>
<evidence type="ECO:0000313" key="2">
    <source>
        <dbReference type="EMBL" id="MFC0627803.1"/>
    </source>
</evidence>
<accession>A0ABV6QT34</accession>
<dbReference type="EMBL" id="JBHLTC010000036">
    <property type="protein sequence ID" value="MFC0627803.1"/>
    <property type="molecule type" value="Genomic_DNA"/>
</dbReference>
<protein>
    <submittedName>
        <fullName evidence="2">TIGR03086 family metal-binding protein</fullName>
    </submittedName>
</protein>
<dbReference type="Proteomes" id="UP001589890">
    <property type="component" value="Unassembled WGS sequence"/>
</dbReference>
<reference evidence="2 3" key="1">
    <citation type="submission" date="2024-09" db="EMBL/GenBank/DDBJ databases">
        <authorList>
            <person name="Sun Q."/>
            <person name="Mori K."/>
        </authorList>
    </citation>
    <scope>NUCLEOTIDE SEQUENCE [LARGE SCALE GENOMIC DNA]</scope>
    <source>
        <strain evidence="2 3">CGMCC 1.15906</strain>
    </source>
</reference>
<sequence length="197" mass="20851">MTSGALMPAAAELTTQVVAGVNPEQLDGPTPCPEFDVRTLVNHLGQWTGDRAEKAARKQQPPPLDESYDAIAAHGGLTEWAKVYDEKARAAGRAWAEPSASEGETGLSGEGKMPASMVAGMVFAEYLLHGWDLAVATGQPFEPEPPVAEELLNQLQAFAEMARQGGVFGPKVDVPPTASPFHQALALAGRNPLWPQA</sequence>
<dbReference type="InterPro" id="IPR024344">
    <property type="entry name" value="MDMPI_metal-binding"/>
</dbReference>
<dbReference type="Pfam" id="PF11716">
    <property type="entry name" value="MDMPI_N"/>
    <property type="match status" value="1"/>
</dbReference>
<dbReference type="NCBIfam" id="TIGR03086">
    <property type="entry name" value="TIGR03086 family metal-binding protein"/>
    <property type="match status" value="1"/>
</dbReference>
<dbReference type="InterPro" id="IPR017517">
    <property type="entry name" value="Maleyloyr_isom"/>
</dbReference>
<feature type="domain" description="Mycothiol-dependent maleylpyruvate isomerase metal-binding" evidence="1">
    <location>
        <begin position="9"/>
        <end position="134"/>
    </location>
</feature>
<dbReference type="RefSeq" id="WP_380052976.1">
    <property type="nucleotide sequence ID" value="NZ_JBHLTC010000036.1"/>
</dbReference>
<comment type="caution">
    <text evidence="2">The sequence shown here is derived from an EMBL/GenBank/DDBJ whole genome shotgun (WGS) entry which is preliminary data.</text>
</comment>
<evidence type="ECO:0000313" key="3">
    <source>
        <dbReference type="Proteomes" id="UP001589890"/>
    </source>
</evidence>
<keyword evidence="3" id="KW-1185">Reference proteome</keyword>
<dbReference type="InterPro" id="IPR034660">
    <property type="entry name" value="DinB/YfiT-like"/>
</dbReference>
<dbReference type="NCBIfam" id="TIGR03083">
    <property type="entry name" value="maleylpyruvate isomerase family mycothiol-dependent enzyme"/>
    <property type="match status" value="1"/>
</dbReference>
<proteinExistence type="predicted"/>
<evidence type="ECO:0000259" key="1">
    <source>
        <dbReference type="Pfam" id="PF11716"/>
    </source>
</evidence>
<organism evidence="2 3">
    <name type="scientific">Kribbella deserti</name>
    <dbReference type="NCBI Taxonomy" id="1926257"/>
    <lineage>
        <taxon>Bacteria</taxon>
        <taxon>Bacillati</taxon>
        <taxon>Actinomycetota</taxon>
        <taxon>Actinomycetes</taxon>
        <taxon>Propionibacteriales</taxon>
        <taxon>Kribbellaceae</taxon>
        <taxon>Kribbella</taxon>
    </lineage>
</organism>
<dbReference type="Gene3D" id="1.20.120.450">
    <property type="entry name" value="dinb family like domain"/>
    <property type="match status" value="1"/>
</dbReference>
<name>A0ABV6QT34_9ACTN</name>